<organism evidence="2 3">
    <name type="scientific">Streptosporangium amethystogenes subsp. fukuiense</name>
    <dbReference type="NCBI Taxonomy" id="698418"/>
    <lineage>
        <taxon>Bacteria</taxon>
        <taxon>Bacillati</taxon>
        <taxon>Actinomycetota</taxon>
        <taxon>Actinomycetes</taxon>
        <taxon>Streptosporangiales</taxon>
        <taxon>Streptosporangiaceae</taxon>
        <taxon>Streptosporangium</taxon>
    </lineage>
</organism>
<dbReference type="PANTHER" id="PTHR10587:SF137">
    <property type="entry name" value="4-DEOXY-4-FORMAMIDO-L-ARABINOSE-PHOSPHOUNDECAPRENOL DEFORMYLASE ARND-RELATED"/>
    <property type="match status" value="1"/>
</dbReference>
<dbReference type="Pfam" id="PF01522">
    <property type="entry name" value="Polysacc_deac_1"/>
    <property type="match status" value="1"/>
</dbReference>
<dbReference type="Proteomes" id="UP001596514">
    <property type="component" value="Unassembled WGS sequence"/>
</dbReference>
<sequence>MNRAALTLTGLAILHAGPAATWLPSVRRLLPGLAGVGLADHVALTFDDGPDPRSTPRFLAELERLGCLATFFVLGEMLERHPALGRRIVAEGHEIAVHGWSHENALATRPGRMAAETHRAADLVAAVTGVDPTWYRPPYGVLSAETLLAARLRGLRPVLWTAWGRDWTRSASPASVLATLASGLRGGATLLLHDSDHTSAPGSWRSGLGALPELVNRCRSTGLRIGPLRDHGVSGDRAALHGVREITAPRKSTPQKPHHFL</sequence>
<dbReference type="CDD" id="cd10959">
    <property type="entry name" value="CE4_NodB_like_3"/>
    <property type="match status" value="1"/>
</dbReference>
<dbReference type="Gene3D" id="3.20.20.370">
    <property type="entry name" value="Glycoside hydrolase/deacetylase"/>
    <property type="match status" value="1"/>
</dbReference>
<feature type="domain" description="NodB homology" evidence="1">
    <location>
        <begin position="40"/>
        <end position="226"/>
    </location>
</feature>
<evidence type="ECO:0000313" key="3">
    <source>
        <dbReference type="Proteomes" id="UP001596514"/>
    </source>
</evidence>
<dbReference type="PROSITE" id="PS51677">
    <property type="entry name" value="NODB"/>
    <property type="match status" value="1"/>
</dbReference>
<comment type="caution">
    <text evidence="2">The sequence shown here is derived from an EMBL/GenBank/DDBJ whole genome shotgun (WGS) entry which is preliminary data.</text>
</comment>
<dbReference type="EMBL" id="JBHTEE010000001">
    <property type="protein sequence ID" value="MFC7603871.1"/>
    <property type="molecule type" value="Genomic_DNA"/>
</dbReference>
<evidence type="ECO:0000313" key="2">
    <source>
        <dbReference type="EMBL" id="MFC7603871.1"/>
    </source>
</evidence>
<dbReference type="PANTHER" id="PTHR10587">
    <property type="entry name" value="GLYCOSYL TRANSFERASE-RELATED"/>
    <property type="match status" value="1"/>
</dbReference>
<proteinExistence type="predicted"/>
<dbReference type="InterPro" id="IPR050248">
    <property type="entry name" value="Polysacc_deacetylase_ArnD"/>
</dbReference>
<dbReference type="InterPro" id="IPR011330">
    <property type="entry name" value="Glyco_hydro/deAcase_b/a-brl"/>
</dbReference>
<evidence type="ECO:0000259" key="1">
    <source>
        <dbReference type="PROSITE" id="PS51677"/>
    </source>
</evidence>
<reference evidence="3" key="1">
    <citation type="journal article" date="2019" name="Int. J. Syst. Evol. Microbiol.">
        <title>The Global Catalogue of Microorganisms (GCM) 10K type strain sequencing project: providing services to taxonomists for standard genome sequencing and annotation.</title>
        <authorList>
            <consortium name="The Broad Institute Genomics Platform"/>
            <consortium name="The Broad Institute Genome Sequencing Center for Infectious Disease"/>
            <person name="Wu L."/>
            <person name="Ma J."/>
        </authorList>
    </citation>
    <scope>NUCLEOTIDE SEQUENCE [LARGE SCALE GENOMIC DNA]</scope>
    <source>
        <strain evidence="3">JCM 10083</strain>
    </source>
</reference>
<accession>A0ABW2T7U1</accession>
<dbReference type="RefSeq" id="WP_343970150.1">
    <property type="nucleotide sequence ID" value="NZ_BAAAGK010000082.1"/>
</dbReference>
<dbReference type="InterPro" id="IPR002509">
    <property type="entry name" value="NODB_dom"/>
</dbReference>
<protein>
    <submittedName>
        <fullName evidence="2">Polysaccharide deacetylase family protein</fullName>
    </submittedName>
</protein>
<dbReference type="SUPFAM" id="SSF88713">
    <property type="entry name" value="Glycoside hydrolase/deacetylase"/>
    <property type="match status" value="1"/>
</dbReference>
<keyword evidence="3" id="KW-1185">Reference proteome</keyword>
<gene>
    <name evidence="2" type="ORF">ACFQVD_27530</name>
</gene>
<name>A0ABW2T7U1_9ACTN</name>